<dbReference type="InterPro" id="IPR050951">
    <property type="entry name" value="Retrovirus_Pol_polyprotein"/>
</dbReference>
<dbReference type="InterPro" id="IPR036397">
    <property type="entry name" value="RNaseH_sf"/>
</dbReference>
<dbReference type="PANTHER" id="PTHR37984:SF15">
    <property type="entry name" value="INTEGRASE CATALYTIC DOMAIN-CONTAINING PROTEIN"/>
    <property type="match status" value="1"/>
</dbReference>
<keyword evidence="1" id="KW-0175">Coiled coil</keyword>
<evidence type="ECO:0000256" key="2">
    <source>
        <dbReference type="SAM" id="MobiDB-lite"/>
    </source>
</evidence>
<dbReference type="EMBL" id="CDSF01000015">
    <property type="protein sequence ID" value="CEO95371.1"/>
    <property type="molecule type" value="Genomic_DNA"/>
</dbReference>
<name>A0A0G4IJF5_PLABS</name>
<feature type="compositionally biased region" description="Low complexity" evidence="2">
    <location>
        <begin position="253"/>
        <end position="273"/>
    </location>
</feature>
<reference evidence="4 5" key="1">
    <citation type="submission" date="2015-02" db="EMBL/GenBank/DDBJ databases">
        <authorList>
            <person name="Chooi Y.-H."/>
        </authorList>
    </citation>
    <scope>NUCLEOTIDE SEQUENCE [LARGE SCALE GENOMIC DNA]</scope>
    <source>
        <strain evidence="4">E3</strain>
    </source>
</reference>
<accession>A0A0G4IJF5</accession>
<keyword evidence="5" id="KW-1185">Reference proteome</keyword>
<dbReference type="OMA" id="ISHNDWI"/>
<dbReference type="PANTHER" id="PTHR37984">
    <property type="entry name" value="PROTEIN CBG26694"/>
    <property type="match status" value="1"/>
</dbReference>
<dbReference type="GO" id="GO:0003676">
    <property type="term" value="F:nucleic acid binding"/>
    <property type="evidence" value="ECO:0007669"/>
    <property type="project" value="InterPro"/>
</dbReference>
<protein>
    <recommendedName>
        <fullName evidence="3">Chromo domain-containing protein</fullName>
    </recommendedName>
</protein>
<dbReference type="OrthoDB" id="111345at2759"/>
<organism evidence="4 5">
    <name type="scientific">Plasmodiophora brassicae</name>
    <name type="common">Clubroot disease agent</name>
    <dbReference type="NCBI Taxonomy" id="37360"/>
    <lineage>
        <taxon>Eukaryota</taxon>
        <taxon>Sar</taxon>
        <taxon>Rhizaria</taxon>
        <taxon>Endomyxa</taxon>
        <taxon>Phytomyxea</taxon>
        <taxon>Plasmodiophorida</taxon>
        <taxon>Plasmodiophoridae</taxon>
        <taxon>Plasmodiophora</taxon>
    </lineage>
</organism>
<dbReference type="Gene3D" id="3.30.420.10">
    <property type="entry name" value="Ribonuclease H-like superfamily/Ribonuclease H"/>
    <property type="match status" value="1"/>
</dbReference>
<dbReference type="InterPro" id="IPR016197">
    <property type="entry name" value="Chromo-like_dom_sf"/>
</dbReference>
<dbReference type="CDD" id="cd00024">
    <property type="entry name" value="CD_CSD"/>
    <property type="match status" value="1"/>
</dbReference>
<proteinExistence type="predicted"/>
<gene>
    <name evidence="4" type="ORF">PBRA_009637</name>
</gene>
<dbReference type="PROSITE" id="PS50013">
    <property type="entry name" value="CHROMO_2"/>
    <property type="match status" value="1"/>
</dbReference>
<dbReference type="AlphaFoldDB" id="A0A0G4IJF5"/>
<evidence type="ECO:0000256" key="1">
    <source>
        <dbReference type="SAM" id="Coils"/>
    </source>
</evidence>
<dbReference type="Proteomes" id="UP000039324">
    <property type="component" value="Unassembled WGS sequence"/>
</dbReference>
<dbReference type="Gene3D" id="2.40.50.40">
    <property type="match status" value="1"/>
</dbReference>
<evidence type="ECO:0000313" key="4">
    <source>
        <dbReference type="EMBL" id="CEO95371.1"/>
    </source>
</evidence>
<evidence type="ECO:0000259" key="3">
    <source>
        <dbReference type="PROSITE" id="PS50013"/>
    </source>
</evidence>
<evidence type="ECO:0000313" key="5">
    <source>
        <dbReference type="Proteomes" id="UP000039324"/>
    </source>
</evidence>
<sequence>MRSVLNEAQISTHNWPYLCPVVQHVINHTPSRRLNGYAPFTVITGRSPESPLDQIWDPVERQCRRVPPEGFAKYVQMLQETLDEIHKAVDEAKAQRHAANVEQRRRRLKSSPYESFIVGDYVLNAKPVPGPAQKLIAQWRGPYRVVKQINEQVYELENPLSERRFNARTQRIRRYADADLNMTVDLKRHLQHTDQHLIVDDLLDCRIDRDTQELQIKVSWSGFDLEEATWEPAHIIYEDVPELCSVPAHKTSGRQSSTSGSSTSFRPSTKASE</sequence>
<dbReference type="SUPFAM" id="SSF54160">
    <property type="entry name" value="Chromo domain-like"/>
    <property type="match status" value="1"/>
</dbReference>
<dbReference type="InterPro" id="IPR000953">
    <property type="entry name" value="Chromo/chromo_shadow_dom"/>
</dbReference>
<dbReference type="InterPro" id="IPR023780">
    <property type="entry name" value="Chromo_domain"/>
</dbReference>
<feature type="coiled-coil region" evidence="1">
    <location>
        <begin position="75"/>
        <end position="102"/>
    </location>
</feature>
<feature type="region of interest" description="Disordered" evidence="2">
    <location>
        <begin position="247"/>
        <end position="273"/>
    </location>
</feature>
<feature type="domain" description="Chromo" evidence="3">
    <location>
        <begin position="197"/>
        <end position="243"/>
    </location>
</feature>
<dbReference type="Pfam" id="PF00385">
    <property type="entry name" value="Chromo"/>
    <property type="match status" value="1"/>
</dbReference>